<feature type="region of interest" description="Disordered" evidence="5">
    <location>
        <begin position="776"/>
        <end position="948"/>
    </location>
</feature>
<dbReference type="Gene3D" id="1.10.246.20">
    <property type="entry name" value="Coactivator CBP, KIX domain"/>
    <property type="match status" value="1"/>
</dbReference>
<evidence type="ECO:0000256" key="2">
    <source>
        <dbReference type="ARBA" id="ARBA00009807"/>
    </source>
</evidence>
<dbReference type="Pfam" id="PF16987">
    <property type="entry name" value="KIX_2"/>
    <property type="match status" value="1"/>
</dbReference>
<name>A0A1E4SN52_9ASCO</name>
<feature type="region of interest" description="Disordered" evidence="5">
    <location>
        <begin position="181"/>
        <end position="224"/>
    </location>
</feature>
<feature type="domain" description="Gal11 coactivator" evidence="7">
    <location>
        <begin position="230"/>
        <end position="305"/>
    </location>
</feature>
<feature type="compositionally biased region" description="Low complexity" evidence="5">
    <location>
        <begin position="357"/>
        <end position="371"/>
    </location>
</feature>
<dbReference type="CDD" id="cd12191">
    <property type="entry name" value="gal11_coact"/>
    <property type="match status" value="1"/>
</dbReference>
<comment type="similarity">
    <text evidence="2">Belongs to the Mediator complex subunit 15 family.</text>
</comment>
<dbReference type="AlphaFoldDB" id="A0A1E4SN52"/>
<reference evidence="9" key="1">
    <citation type="submission" date="2016-05" db="EMBL/GenBank/DDBJ databases">
        <title>Comparative genomics of biotechnologically important yeasts.</title>
        <authorList>
            <consortium name="DOE Joint Genome Institute"/>
            <person name="Riley R."/>
            <person name="Haridas S."/>
            <person name="Wolfe K.H."/>
            <person name="Lopes M.R."/>
            <person name="Hittinger C.T."/>
            <person name="Goker M."/>
            <person name="Salamov A."/>
            <person name="Wisecaver J."/>
            <person name="Long T.M."/>
            <person name="Aerts A.L."/>
            <person name="Barry K."/>
            <person name="Choi C."/>
            <person name="Clum A."/>
            <person name="Coughlan A.Y."/>
            <person name="Deshpande S."/>
            <person name="Douglass A.P."/>
            <person name="Hanson S.J."/>
            <person name="Klenk H.-P."/>
            <person name="Labutti K."/>
            <person name="Lapidus A."/>
            <person name="Lindquist E."/>
            <person name="Lipzen A."/>
            <person name="Meier-Kolthoff J.P."/>
            <person name="Ohm R.A."/>
            <person name="Otillar R.P."/>
            <person name="Pangilinan J."/>
            <person name="Peng Y."/>
            <person name="Rokas A."/>
            <person name="Rosa C.A."/>
            <person name="Scheuner C."/>
            <person name="Sibirny A.A."/>
            <person name="Slot J.C."/>
            <person name="Stielow J.B."/>
            <person name="Sun H."/>
            <person name="Kurtzman C.P."/>
            <person name="Blackwell M."/>
            <person name="Grigoriev I.V."/>
            <person name="Jeffries T.W."/>
        </authorList>
    </citation>
    <scope>NUCLEOTIDE SEQUENCE [LARGE SCALE GENOMIC DNA]</scope>
    <source>
        <strain evidence="9">NRRL Y-17324</strain>
    </source>
</reference>
<evidence type="ECO:0000259" key="6">
    <source>
        <dbReference type="Pfam" id="PF16987"/>
    </source>
</evidence>
<dbReference type="STRING" id="984487.A0A1E4SN52"/>
<keyword evidence="4" id="KW-0539">Nucleus</keyword>
<dbReference type="Gene3D" id="1.10.287.2920">
    <property type="match status" value="1"/>
</dbReference>
<dbReference type="GO" id="GO:0003712">
    <property type="term" value="F:transcription coregulator activity"/>
    <property type="evidence" value="ECO:0007669"/>
    <property type="project" value="InterPro"/>
</dbReference>
<evidence type="ECO:0000256" key="5">
    <source>
        <dbReference type="SAM" id="MobiDB-lite"/>
    </source>
</evidence>
<keyword evidence="9" id="KW-1185">Reference proteome</keyword>
<comment type="subcellular location">
    <subcellularLocation>
        <location evidence="1">Nucleus</location>
    </subcellularLocation>
</comment>
<dbReference type="Pfam" id="PF05397">
    <property type="entry name" value="Med15_fungi"/>
    <property type="match status" value="1"/>
</dbReference>
<proteinExistence type="inferred from homology"/>
<feature type="compositionally biased region" description="Low complexity" evidence="5">
    <location>
        <begin position="776"/>
        <end position="792"/>
    </location>
</feature>
<dbReference type="GO" id="GO:0016592">
    <property type="term" value="C:mediator complex"/>
    <property type="evidence" value="ECO:0007669"/>
    <property type="project" value="InterPro"/>
</dbReference>
<dbReference type="Pfam" id="PF18535">
    <property type="entry name" value="Gal11_ABD1"/>
    <property type="match status" value="1"/>
</dbReference>
<feature type="compositionally biased region" description="Low complexity" evidence="5">
    <location>
        <begin position="378"/>
        <end position="390"/>
    </location>
</feature>
<dbReference type="GO" id="GO:0006357">
    <property type="term" value="P:regulation of transcription by RNA polymerase II"/>
    <property type="evidence" value="ECO:0007669"/>
    <property type="project" value="InterPro"/>
</dbReference>
<dbReference type="InterPro" id="IPR008626">
    <property type="entry name" value="Mediator_Med15_fun"/>
</dbReference>
<feature type="compositionally biased region" description="Polar residues" evidence="5">
    <location>
        <begin position="546"/>
        <end position="564"/>
    </location>
</feature>
<dbReference type="InterPro" id="IPR036529">
    <property type="entry name" value="KIX_dom_sf"/>
</dbReference>
<feature type="region of interest" description="Disordered" evidence="5">
    <location>
        <begin position="82"/>
        <end position="121"/>
    </location>
</feature>
<organism evidence="8 9">
    <name type="scientific">Suhomyces tanzawaensis NRRL Y-17324</name>
    <dbReference type="NCBI Taxonomy" id="984487"/>
    <lineage>
        <taxon>Eukaryota</taxon>
        <taxon>Fungi</taxon>
        <taxon>Dikarya</taxon>
        <taxon>Ascomycota</taxon>
        <taxon>Saccharomycotina</taxon>
        <taxon>Pichiomycetes</taxon>
        <taxon>Debaryomycetaceae</taxon>
        <taxon>Suhomyces</taxon>
    </lineage>
</organism>
<dbReference type="InterPro" id="IPR033789">
    <property type="entry name" value="Gal11_coact"/>
</dbReference>
<feature type="domain" description="Mediator complex subunit 15 KIX" evidence="6">
    <location>
        <begin position="11"/>
        <end position="87"/>
    </location>
</feature>
<evidence type="ECO:0000313" key="8">
    <source>
        <dbReference type="EMBL" id="ODV80950.1"/>
    </source>
</evidence>
<feature type="compositionally biased region" description="Low complexity" evidence="5">
    <location>
        <begin position="599"/>
        <end position="639"/>
    </location>
</feature>
<dbReference type="OrthoDB" id="1938591at2759"/>
<dbReference type="RefSeq" id="XP_020066072.1">
    <property type="nucleotide sequence ID" value="XM_020208470.2"/>
</dbReference>
<feature type="region of interest" description="Disordered" evidence="5">
    <location>
        <begin position="298"/>
        <end position="445"/>
    </location>
</feature>
<dbReference type="InterPro" id="IPR036546">
    <property type="entry name" value="MED15_KIX"/>
</dbReference>
<feature type="compositionally biased region" description="Low complexity" evidence="5">
    <location>
        <begin position="397"/>
        <end position="433"/>
    </location>
</feature>
<feature type="compositionally biased region" description="Polar residues" evidence="5">
    <location>
        <begin position="571"/>
        <end position="591"/>
    </location>
</feature>
<feature type="compositionally biased region" description="Low complexity" evidence="5">
    <location>
        <begin position="901"/>
        <end position="912"/>
    </location>
</feature>
<feature type="compositionally biased region" description="Polar residues" evidence="5">
    <location>
        <begin position="797"/>
        <end position="858"/>
    </location>
</feature>
<dbReference type="Proteomes" id="UP000094285">
    <property type="component" value="Unassembled WGS sequence"/>
</dbReference>
<evidence type="ECO:0000313" key="9">
    <source>
        <dbReference type="Proteomes" id="UP000094285"/>
    </source>
</evidence>
<evidence type="ECO:0000256" key="1">
    <source>
        <dbReference type="ARBA" id="ARBA00004123"/>
    </source>
</evidence>
<evidence type="ECO:0000256" key="3">
    <source>
        <dbReference type="ARBA" id="ARBA00019613"/>
    </source>
</evidence>
<feature type="region of interest" description="Disordered" evidence="5">
    <location>
        <begin position="546"/>
        <end position="639"/>
    </location>
</feature>
<feature type="compositionally biased region" description="Low complexity" evidence="5">
    <location>
        <begin position="298"/>
        <end position="349"/>
    </location>
</feature>
<evidence type="ECO:0000259" key="7">
    <source>
        <dbReference type="Pfam" id="PF18535"/>
    </source>
</evidence>
<accession>A0A1E4SN52</accession>
<feature type="non-terminal residue" evidence="8">
    <location>
        <position position="1140"/>
    </location>
</feature>
<feature type="compositionally biased region" description="Polar residues" evidence="5">
    <location>
        <begin position="916"/>
        <end position="948"/>
    </location>
</feature>
<evidence type="ECO:0000256" key="4">
    <source>
        <dbReference type="ARBA" id="ARBA00023242"/>
    </source>
</evidence>
<feature type="compositionally biased region" description="Low complexity" evidence="5">
    <location>
        <begin position="89"/>
        <end position="121"/>
    </location>
</feature>
<feature type="compositionally biased region" description="Low complexity" evidence="5">
    <location>
        <begin position="184"/>
        <end position="219"/>
    </location>
</feature>
<gene>
    <name evidence="8" type="ORF">CANTADRAFT_32735</name>
</gene>
<dbReference type="GeneID" id="30982607"/>
<sequence>MNNMHQPQGMNSWHSMYAVSDRQKVVQILSNTLRDMQGANYDAQRGATIAQEFEKYTFMKSQSRDEYLRLIKQKIQQLRTNMNNRNGAPMPQQAQGQSQQMAQPLQQQQQQQQQHQPPQQQLQLNMVNARAGSIQGQAGPNMSQNQQKMKPQNMNFLQQQAQARQQSAAQIQAQMRNNYIPGNQQQPQQQQQQQQQPPQVPQQQQQQQQAPQPVSQPTQTMDDNLSNLQTTHQQIQQISNLIRNAPIPPALLSKIPNIPAGVTTWTQVFDCYQKKIIPASAMPLIKEIHNTHLQLAIRQQHQQKLNQNQQRMGQQNPNGPQIPQQQPQQQQPPQQQQQQQTQQQQGNPNVPLNQLVNSNNNTPVMNNMGFNINNLTPQQKQQFLQRQMQQRNSMAGQNPQQMMQPQQQTQQSTIPVPQLIPQPQTQQSHPQQSGNQAGQPKPPNFQITQQDIMKYSADAMTLLSRVQGNRGIQTTLDQTQKESFIRKYILHQKTQLWKQQNGLATANSGSPVMNNQAMNQKRLLQPQPNGSQNQMGQQIPQSLQVPGNQQIPQSQMPNPVQQQLPMMGNMNMGQTPAMKSQVQMNTLSSPLMAQRGGPMNQMQMNNTNAMNPNANFANQTQPQNSQNQQNQQGQQNDQANRLNARNSIAAILPQLTDDMKLRLRQLLEEVSRNNVVLKDVTSLLSAQEKTKVRETMVKIAQQYSNVDNIISYFFILTKITEGTKRLIQMKYMTKNIMENLQRGIYLAGPDLLEKLRSQYQKYFDYVKEQFSLRRQQLQNQQGQGNQGQPQNQAKPVAQNQGQIPMPGNQQAQVNLGPNNAWPSVAPPNQGNNFQQRNANSSPMIPNSNVSPLMGNQMSPAGGPHAAQKQPKPPAPQAKKTPNPPARRKGSNKGPVNVGSIPTPAGTAASPGALTNAIKTPNSIATPQVGQTQSNKNTPTGQSPNYTIKNSVAAPIPTTDADIFTHSKADSKAAKRRELSNSDPEKFFYASLANLLELDDSLAEMKDKAVTVTESTTTSPLITNGKTAKSPLSPASNSGEWTCEIRPAAITSAFRQVDSIRELVSTDVIENCTKMAVDEASQSAKDSSIGIKRDIDMVDDNDDIDNLFSEKKLKVEGSDHDFMYEPVGFDEWKDFVVSIIQ</sequence>
<dbReference type="EMBL" id="KV453910">
    <property type="protein sequence ID" value="ODV80950.1"/>
    <property type="molecule type" value="Genomic_DNA"/>
</dbReference>
<protein>
    <recommendedName>
        <fullName evidence="3">Mediator of RNA polymerase II transcription subunit 15</fullName>
    </recommendedName>
</protein>